<organism evidence="1 2">
    <name type="scientific">Candidatus Nitrospira nitrosa</name>
    <dbReference type="NCBI Taxonomy" id="1742972"/>
    <lineage>
        <taxon>Bacteria</taxon>
        <taxon>Pseudomonadati</taxon>
        <taxon>Nitrospirota</taxon>
        <taxon>Nitrospiria</taxon>
        <taxon>Nitrospirales</taxon>
        <taxon>Nitrospiraceae</taxon>
        <taxon>Nitrospira</taxon>
    </lineage>
</organism>
<dbReference type="STRING" id="1742972.COMA1_70150"/>
<keyword evidence="2" id="KW-1185">Reference proteome</keyword>
<evidence type="ECO:0000313" key="2">
    <source>
        <dbReference type="Proteomes" id="UP000199032"/>
    </source>
</evidence>
<gene>
    <name evidence="1" type="ORF">COMA1_70150</name>
</gene>
<dbReference type="AlphaFoldDB" id="A0A0S4LRI2"/>
<protein>
    <submittedName>
        <fullName evidence="1">Uncharacterized protein</fullName>
    </submittedName>
</protein>
<dbReference type="RefSeq" id="WP_090751178.1">
    <property type="nucleotide sequence ID" value="NZ_CZQA01000013.1"/>
</dbReference>
<evidence type="ECO:0000313" key="1">
    <source>
        <dbReference type="EMBL" id="CUS39325.1"/>
    </source>
</evidence>
<name>A0A0S4LRI2_9BACT</name>
<dbReference type="EMBL" id="CZQA01000013">
    <property type="protein sequence ID" value="CUS39325.1"/>
    <property type="molecule type" value="Genomic_DNA"/>
</dbReference>
<proteinExistence type="predicted"/>
<dbReference type="Proteomes" id="UP000199032">
    <property type="component" value="Unassembled WGS sequence"/>
</dbReference>
<reference evidence="1 2" key="1">
    <citation type="submission" date="2015-10" db="EMBL/GenBank/DDBJ databases">
        <authorList>
            <person name="Gilbert D.G."/>
        </authorList>
    </citation>
    <scope>NUCLEOTIDE SEQUENCE [LARGE SCALE GENOMIC DNA]</scope>
    <source>
        <strain evidence="1">COMA1</strain>
    </source>
</reference>
<sequence>MRFSTKYFEAEIANFVFFRAPLLGSIYIGPDSGCGYLVRISPKEIDTMRRDYVERTRQTLRERRA</sequence>
<accession>A0A0S4LRI2</accession>